<dbReference type="GO" id="GO:1903805">
    <property type="term" value="P:L-valine import across plasma membrane"/>
    <property type="evidence" value="ECO:0007669"/>
    <property type="project" value="TreeGrafter"/>
</dbReference>
<gene>
    <name evidence="6" type="ORF">CAL19_07045</name>
</gene>
<dbReference type="Pfam" id="PF12399">
    <property type="entry name" value="BCA_ABC_TP_C"/>
    <property type="match status" value="1"/>
</dbReference>
<dbReference type="GO" id="GO:1903806">
    <property type="term" value="P:L-isoleucine import across plasma membrane"/>
    <property type="evidence" value="ECO:0007669"/>
    <property type="project" value="TreeGrafter"/>
</dbReference>
<keyword evidence="2" id="KW-0472">Membrane</keyword>
<dbReference type="EMBL" id="NEVK01000003">
    <property type="protein sequence ID" value="OZI25214.1"/>
    <property type="molecule type" value="Genomic_DNA"/>
</dbReference>
<dbReference type="GO" id="GO:0015808">
    <property type="term" value="P:L-alanine transport"/>
    <property type="evidence" value="ECO:0007669"/>
    <property type="project" value="TreeGrafter"/>
</dbReference>
<dbReference type="PANTHER" id="PTHR45772">
    <property type="entry name" value="CONSERVED COMPONENT OF ABC TRANSPORTER FOR NATURAL AMINO ACIDS-RELATED"/>
    <property type="match status" value="1"/>
</dbReference>
<evidence type="ECO:0000256" key="1">
    <source>
        <dbReference type="ARBA" id="ARBA00022448"/>
    </source>
</evidence>
<feature type="domain" description="ABC transporter" evidence="5">
    <location>
        <begin position="5"/>
        <end position="237"/>
    </location>
</feature>
<dbReference type="GO" id="GO:0015188">
    <property type="term" value="F:L-isoleucine transmembrane transporter activity"/>
    <property type="evidence" value="ECO:0007669"/>
    <property type="project" value="TreeGrafter"/>
</dbReference>
<accession>A0A261RJI9</accession>
<dbReference type="InterPro" id="IPR003439">
    <property type="entry name" value="ABC_transporter-like_ATP-bd"/>
</dbReference>
<dbReference type="SUPFAM" id="SSF52540">
    <property type="entry name" value="P-loop containing nucleoside triphosphate hydrolases"/>
    <property type="match status" value="1"/>
</dbReference>
<keyword evidence="2" id="KW-1003">Cell membrane</keyword>
<dbReference type="GO" id="GO:0005524">
    <property type="term" value="F:ATP binding"/>
    <property type="evidence" value="ECO:0007669"/>
    <property type="project" value="UniProtKB-KW"/>
</dbReference>
<dbReference type="Pfam" id="PF00005">
    <property type="entry name" value="ABC_tran"/>
    <property type="match status" value="1"/>
</dbReference>
<keyword evidence="1" id="KW-0813">Transport</keyword>
<proteinExistence type="predicted"/>
<evidence type="ECO:0000313" key="6">
    <source>
        <dbReference type="EMBL" id="OZI25214.1"/>
    </source>
</evidence>
<keyword evidence="7" id="KW-1185">Reference proteome</keyword>
<dbReference type="GO" id="GO:0015192">
    <property type="term" value="F:L-phenylalanine transmembrane transporter activity"/>
    <property type="evidence" value="ECO:0007669"/>
    <property type="project" value="TreeGrafter"/>
</dbReference>
<reference evidence="7" key="1">
    <citation type="submission" date="2017-05" db="EMBL/GenBank/DDBJ databases">
        <title>Complete and WGS of Bordetella genogroups.</title>
        <authorList>
            <person name="Spilker T."/>
            <person name="Lipuma J."/>
        </authorList>
    </citation>
    <scope>NUCLEOTIDE SEQUENCE [LARGE SCALE GENOMIC DNA]</scope>
    <source>
        <strain evidence="7">AU18089</strain>
    </source>
</reference>
<evidence type="ECO:0000256" key="3">
    <source>
        <dbReference type="ARBA" id="ARBA00022741"/>
    </source>
</evidence>
<dbReference type="SMART" id="SM00382">
    <property type="entry name" value="AAA"/>
    <property type="match status" value="1"/>
</dbReference>
<dbReference type="GO" id="GO:0042941">
    <property type="term" value="P:D-alanine transmembrane transport"/>
    <property type="evidence" value="ECO:0007669"/>
    <property type="project" value="TreeGrafter"/>
</dbReference>
<evidence type="ECO:0000313" key="7">
    <source>
        <dbReference type="Proteomes" id="UP000216947"/>
    </source>
</evidence>
<keyword evidence="3" id="KW-0547">Nucleotide-binding</keyword>
<organism evidence="6 7">
    <name type="scientific">Bordetella genomosp. 7</name>
    <dbReference type="NCBI Taxonomy" id="1416805"/>
    <lineage>
        <taxon>Bacteria</taxon>
        <taxon>Pseudomonadati</taxon>
        <taxon>Pseudomonadota</taxon>
        <taxon>Betaproteobacteria</taxon>
        <taxon>Burkholderiales</taxon>
        <taxon>Alcaligenaceae</taxon>
        <taxon>Bordetella</taxon>
    </lineage>
</organism>
<dbReference type="Proteomes" id="UP000216947">
    <property type="component" value="Unassembled WGS sequence"/>
</dbReference>
<dbReference type="GO" id="GO:0005304">
    <property type="term" value="F:L-valine transmembrane transporter activity"/>
    <property type="evidence" value="ECO:0007669"/>
    <property type="project" value="TreeGrafter"/>
</dbReference>
<keyword evidence="4 6" id="KW-0067">ATP-binding</keyword>
<dbReference type="Gene3D" id="3.40.50.300">
    <property type="entry name" value="P-loop containing nucleotide triphosphate hydrolases"/>
    <property type="match status" value="1"/>
</dbReference>
<dbReference type="CDD" id="cd03219">
    <property type="entry name" value="ABC_Mj1267_LivG_branched"/>
    <property type="match status" value="1"/>
</dbReference>
<dbReference type="InterPro" id="IPR051120">
    <property type="entry name" value="ABC_AA/LPS_Transport"/>
</dbReference>
<comment type="caution">
    <text evidence="6">The sequence shown here is derived from an EMBL/GenBank/DDBJ whole genome shotgun (WGS) entry which is preliminary data.</text>
</comment>
<dbReference type="InterPro" id="IPR032823">
    <property type="entry name" value="BCA_ABC_TP_C"/>
</dbReference>
<evidence type="ECO:0000256" key="4">
    <source>
        <dbReference type="ARBA" id="ARBA00022840"/>
    </source>
</evidence>
<dbReference type="GO" id="GO:0016887">
    <property type="term" value="F:ATP hydrolysis activity"/>
    <property type="evidence" value="ECO:0007669"/>
    <property type="project" value="InterPro"/>
</dbReference>
<protein>
    <submittedName>
        <fullName evidence="6">ABC transporter ATP-binding protein</fullName>
    </submittedName>
</protein>
<dbReference type="PANTHER" id="PTHR45772:SF7">
    <property type="entry name" value="AMINO ACID ABC TRANSPORTER ATP-BINDING PROTEIN"/>
    <property type="match status" value="1"/>
</dbReference>
<dbReference type="RefSeq" id="WP_094796364.1">
    <property type="nucleotide sequence ID" value="NZ_NEVK01000003.1"/>
</dbReference>
<dbReference type="GO" id="GO:0005886">
    <property type="term" value="C:plasma membrane"/>
    <property type="evidence" value="ECO:0007669"/>
    <property type="project" value="TreeGrafter"/>
</dbReference>
<name>A0A261RJI9_9BORD</name>
<dbReference type="InterPro" id="IPR003593">
    <property type="entry name" value="AAA+_ATPase"/>
</dbReference>
<dbReference type="InterPro" id="IPR027417">
    <property type="entry name" value="P-loop_NTPase"/>
</dbReference>
<dbReference type="PROSITE" id="PS50893">
    <property type="entry name" value="ABC_TRANSPORTER_2"/>
    <property type="match status" value="1"/>
</dbReference>
<dbReference type="AlphaFoldDB" id="A0A261RJI9"/>
<sequence length="238" mass="25711">MQTVLRADNIKVQFGGLVAVNDVSLALNQGQILGLIGPNGAGKSTLFNAITGFAPVAAGTVTFMEHDVTRLPPYVRTRLGMGRTFQTDRPYEEMTVLENVLVAAFLKHPRRKDAEGVARAALQRVGLADRADQLTTDLNLARLRRLELAKALALEPRILFLDEIMAGLNPPALKEMIALLRTLTATGVSIVMVEHIMEAIIQLADHVIVLASGNKIAEGAATDVIHDENVIEAYLGTD</sequence>
<evidence type="ECO:0000256" key="2">
    <source>
        <dbReference type="ARBA" id="ARBA00022475"/>
    </source>
</evidence>
<evidence type="ECO:0000259" key="5">
    <source>
        <dbReference type="PROSITE" id="PS50893"/>
    </source>
</evidence>